<dbReference type="SMART" id="SM00530">
    <property type="entry name" value="HTH_XRE"/>
    <property type="match status" value="1"/>
</dbReference>
<proteinExistence type="predicted"/>
<name>A0ABS7KN02_9BACL</name>
<evidence type="ECO:0000313" key="3">
    <source>
        <dbReference type="Proteomes" id="UP000706031"/>
    </source>
</evidence>
<dbReference type="InterPro" id="IPR010982">
    <property type="entry name" value="Lambda_DNA-bd_dom_sf"/>
</dbReference>
<evidence type="ECO:0000313" key="2">
    <source>
        <dbReference type="EMBL" id="MBY0205301.1"/>
    </source>
</evidence>
<dbReference type="RefSeq" id="WP_221789825.1">
    <property type="nucleotide sequence ID" value="NZ_JACLIC010000031.1"/>
</dbReference>
<feature type="domain" description="HTH cro/C1-type" evidence="1">
    <location>
        <begin position="5"/>
        <end position="60"/>
    </location>
</feature>
<dbReference type="Pfam" id="PF01381">
    <property type="entry name" value="HTH_3"/>
    <property type="match status" value="1"/>
</dbReference>
<dbReference type="InterPro" id="IPR001387">
    <property type="entry name" value="Cro/C1-type_HTH"/>
</dbReference>
<protein>
    <submittedName>
        <fullName evidence="2">Helix-turn-helix transcriptional regulator</fullName>
    </submittedName>
</protein>
<keyword evidence="3" id="KW-1185">Reference proteome</keyword>
<dbReference type="CDD" id="cd00093">
    <property type="entry name" value="HTH_XRE"/>
    <property type="match status" value="1"/>
</dbReference>
<dbReference type="EMBL" id="JACLIC010000031">
    <property type="protein sequence ID" value="MBY0205301.1"/>
    <property type="molecule type" value="Genomic_DNA"/>
</dbReference>
<evidence type="ECO:0000259" key="1">
    <source>
        <dbReference type="PROSITE" id="PS50943"/>
    </source>
</evidence>
<organism evidence="2 3">
    <name type="scientific">Paenibacillus cucumis</name>
    <name type="common">ex Kampfer et al. 2016</name>
    <dbReference type="NCBI Taxonomy" id="1776858"/>
    <lineage>
        <taxon>Bacteria</taxon>
        <taxon>Bacillati</taxon>
        <taxon>Bacillota</taxon>
        <taxon>Bacilli</taxon>
        <taxon>Bacillales</taxon>
        <taxon>Paenibacillaceae</taxon>
        <taxon>Paenibacillus</taxon>
    </lineage>
</organism>
<accession>A0ABS7KN02</accession>
<dbReference type="Gene3D" id="1.10.260.40">
    <property type="entry name" value="lambda repressor-like DNA-binding domains"/>
    <property type="match status" value="1"/>
</dbReference>
<sequence>MRKKLRQLRMERGISQTFLSKALGYRYPSGYGNIEAGRNKLGYDQAVIIAKLFGVDVSDLEEEELFFEKNLHEMCNKKLA</sequence>
<gene>
    <name evidence="2" type="ORF">H7T88_18920</name>
</gene>
<dbReference type="PROSITE" id="PS50943">
    <property type="entry name" value="HTH_CROC1"/>
    <property type="match status" value="1"/>
</dbReference>
<reference evidence="2 3" key="1">
    <citation type="submission" date="2020-08" db="EMBL/GenBank/DDBJ databases">
        <title>Fungal Genomes of the International Space Station.</title>
        <authorList>
            <person name="Seuylemezian A."/>
            <person name="Singh N.K."/>
            <person name="Wood J."/>
            <person name="Venkateswaran K."/>
        </authorList>
    </citation>
    <scope>NUCLEOTIDE SEQUENCE [LARGE SCALE GENOMIC DNA]</scope>
    <source>
        <strain evidence="2 3">S/N-304-OC-R4</strain>
    </source>
</reference>
<dbReference type="Proteomes" id="UP000706031">
    <property type="component" value="Unassembled WGS sequence"/>
</dbReference>
<comment type="caution">
    <text evidence="2">The sequence shown here is derived from an EMBL/GenBank/DDBJ whole genome shotgun (WGS) entry which is preliminary data.</text>
</comment>
<dbReference type="SUPFAM" id="SSF47413">
    <property type="entry name" value="lambda repressor-like DNA-binding domains"/>
    <property type="match status" value="1"/>
</dbReference>